<dbReference type="eggNOG" id="COG2227">
    <property type="taxonomic scope" value="Bacteria"/>
</dbReference>
<name>Q21EA8_SACD2</name>
<evidence type="ECO:0000313" key="1">
    <source>
        <dbReference type="EMBL" id="ABD82971.1"/>
    </source>
</evidence>
<dbReference type="CDD" id="cd02440">
    <property type="entry name" value="AdoMet_MTases"/>
    <property type="match status" value="1"/>
</dbReference>
<reference evidence="1 2" key="1">
    <citation type="journal article" date="2008" name="PLoS Genet.">
        <title>Complete genome sequence of the complex carbohydrate-degrading marine bacterium, Saccharophagus degradans strain 2-40 T.</title>
        <authorList>
            <person name="Weiner R.M."/>
            <person name="Taylor L.E.II."/>
            <person name="Henrissat B."/>
            <person name="Hauser L."/>
            <person name="Land M."/>
            <person name="Coutinho P.M."/>
            <person name="Rancurel C."/>
            <person name="Saunders E.H."/>
            <person name="Longmire A.G."/>
            <person name="Zhang H."/>
            <person name="Bayer E.A."/>
            <person name="Gilbert H.J."/>
            <person name="Larimer F."/>
            <person name="Zhulin I.B."/>
            <person name="Ekborg N.A."/>
            <person name="Lamed R."/>
            <person name="Richardson P.M."/>
            <person name="Borovok I."/>
            <person name="Hutcheson S."/>
        </authorList>
    </citation>
    <scope>NUCLEOTIDE SEQUENCE [LARGE SCALE GENOMIC DNA]</scope>
    <source>
        <strain evidence="2">2-40 / ATCC 43961 / DSM 17024</strain>
    </source>
</reference>
<dbReference type="InterPro" id="IPR029063">
    <property type="entry name" value="SAM-dependent_MTases_sf"/>
</dbReference>
<dbReference type="Proteomes" id="UP000001947">
    <property type="component" value="Chromosome"/>
</dbReference>
<dbReference type="GO" id="GO:0032259">
    <property type="term" value="P:methylation"/>
    <property type="evidence" value="ECO:0007669"/>
    <property type="project" value="UniProtKB-KW"/>
</dbReference>
<keyword evidence="1" id="KW-0808">Transferase</keyword>
<dbReference type="STRING" id="203122.Sde_3716"/>
<dbReference type="AlphaFoldDB" id="Q21EA8"/>
<dbReference type="Gene3D" id="3.40.50.150">
    <property type="entry name" value="Vaccinia Virus protein VP39"/>
    <property type="match status" value="1"/>
</dbReference>
<dbReference type="GO" id="GO:0008168">
    <property type="term" value="F:methyltransferase activity"/>
    <property type="evidence" value="ECO:0007669"/>
    <property type="project" value="UniProtKB-KW"/>
</dbReference>
<keyword evidence="1" id="KW-0489">Methyltransferase</keyword>
<evidence type="ECO:0000313" key="2">
    <source>
        <dbReference type="Proteomes" id="UP000001947"/>
    </source>
</evidence>
<dbReference type="HOGENOM" id="CLU_1123680_0_0_6"/>
<keyword evidence="2" id="KW-1185">Reference proteome</keyword>
<dbReference type="Pfam" id="PF13489">
    <property type="entry name" value="Methyltransf_23"/>
    <property type="match status" value="1"/>
</dbReference>
<proteinExistence type="predicted"/>
<dbReference type="EMBL" id="CP000282">
    <property type="protein sequence ID" value="ABD82971.1"/>
    <property type="molecule type" value="Genomic_DNA"/>
</dbReference>
<accession>Q21EA8</accession>
<organism evidence="1 2">
    <name type="scientific">Saccharophagus degradans (strain 2-40 / ATCC 43961 / DSM 17024)</name>
    <dbReference type="NCBI Taxonomy" id="203122"/>
    <lineage>
        <taxon>Bacteria</taxon>
        <taxon>Pseudomonadati</taxon>
        <taxon>Pseudomonadota</taxon>
        <taxon>Gammaproteobacteria</taxon>
        <taxon>Cellvibrionales</taxon>
        <taxon>Cellvibrionaceae</taxon>
        <taxon>Saccharophagus</taxon>
    </lineage>
</organism>
<protein>
    <submittedName>
        <fullName evidence="1">Methyltransferase type 11</fullName>
    </submittedName>
</protein>
<sequence>MALNRYISMKKLQKKISNLLLALRKISDLKRELVDSSGQGHSPLELFLAESKKFERPRVLELGTLRSDSDRSTKHDAWIPQAAEYLGLDICKGIDVDVVADIHKATDTLGEEKFDIIISCSSFEHFKYPHLAAHQIMKLLKVGGILYIQTHQSFPIHAYPYDYFRFSREALEGLFGKAMNFNVVSSGYDFPAKIVSRRRPFSFVSPAFLNVTLYGLKKGPTPSEYIYELDTEL</sequence>
<dbReference type="KEGG" id="sde:Sde_3716"/>
<dbReference type="SUPFAM" id="SSF53335">
    <property type="entry name" value="S-adenosyl-L-methionine-dependent methyltransferases"/>
    <property type="match status" value="1"/>
</dbReference>
<gene>
    <name evidence="1" type="ordered locus">Sde_3716</name>
</gene>